<feature type="region of interest" description="Disordered" evidence="1">
    <location>
        <begin position="454"/>
        <end position="486"/>
    </location>
</feature>
<feature type="domain" description="Protein kinase" evidence="2">
    <location>
        <begin position="124"/>
        <end position="453"/>
    </location>
</feature>
<dbReference type="Pfam" id="PF00069">
    <property type="entry name" value="Pkinase"/>
    <property type="match status" value="1"/>
</dbReference>
<name>A0A9N9YCT1_9HYPO</name>
<sequence length="486" mass="55201">MAENQTESGKVLKYEVIQGSFTNRYPPTDERCAFFKEFLPDGDISDLVTKANVIKTLQNEKCASNDIDSLGTLRGDISVELNVGSVKRADFDKYQWSFLAPKFDIDTFQSAEYQYAQIFPYIDPQGLMTPFRGGFSIVRKVVLHKDHRNGQSPYCNDPENDFIVAVKTLHANANLFTNVDKFYDKERTTLQKMAELKHDHLIKAISAYKKGPDKYFLFPWARGGNLRQIWAQESNSTEGNVVSWALEQMVGLTEGISALHKEKVRHGDLKPENILFFPEDIEGHRFSGPLVIADVGLAKFHEDYTVNRQERTTTNSRTICYEPPELTIDKEKPVSRKYDLWSLGCIFLEFLIWIRFGNSHVQKFSTAISSAGGEGRFWKQSRGWKFWQETTNSAKLHPTVARWITKDLKEAGPHDQLVSELADLIASHLLVIDKEKRDSDGFLQGLKDIQNRAEDVSKQTCNDATSSPAEAEPLFNTPANRSNQVG</sequence>
<evidence type="ECO:0000313" key="4">
    <source>
        <dbReference type="Proteomes" id="UP000754883"/>
    </source>
</evidence>
<dbReference type="OrthoDB" id="1046782at2759"/>
<dbReference type="PROSITE" id="PS50011">
    <property type="entry name" value="PROTEIN_KINASE_DOM"/>
    <property type="match status" value="1"/>
</dbReference>
<dbReference type="Gene3D" id="1.10.510.10">
    <property type="entry name" value="Transferase(Phosphotransferase) domain 1"/>
    <property type="match status" value="1"/>
</dbReference>
<comment type="caution">
    <text evidence="3">The sequence shown here is derived from an EMBL/GenBank/DDBJ whole genome shotgun (WGS) entry which is preliminary data.</text>
</comment>
<evidence type="ECO:0000259" key="2">
    <source>
        <dbReference type="PROSITE" id="PS50011"/>
    </source>
</evidence>
<feature type="compositionally biased region" description="Polar residues" evidence="1">
    <location>
        <begin position="458"/>
        <end position="468"/>
    </location>
</feature>
<dbReference type="InterPro" id="IPR008271">
    <property type="entry name" value="Ser/Thr_kinase_AS"/>
</dbReference>
<dbReference type="CDD" id="cd00180">
    <property type="entry name" value="PKc"/>
    <property type="match status" value="1"/>
</dbReference>
<dbReference type="InterPro" id="IPR000719">
    <property type="entry name" value="Prot_kinase_dom"/>
</dbReference>
<dbReference type="SMART" id="SM00220">
    <property type="entry name" value="S_TKc"/>
    <property type="match status" value="1"/>
</dbReference>
<dbReference type="AlphaFoldDB" id="A0A9N9YCT1"/>
<keyword evidence="4" id="KW-1185">Reference proteome</keyword>
<evidence type="ECO:0000256" key="1">
    <source>
        <dbReference type="SAM" id="MobiDB-lite"/>
    </source>
</evidence>
<dbReference type="Proteomes" id="UP000754883">
    <property type="component" value="Unassembled WGS sequence"/>
</dbReference>
<dbReference type="PANTHER" id="PTHR24359:SF1">
    <property type="entry name" value="INHIBITOR OF NUCLEAR FACTOR KAPPA-B KINASE EPSILON SUBUNIT HOMOLOG 1-RELATED"/>
    <property type="match status" value="1"/>
</dbReference>
<organism evidence="3 4">
    <name type="scientific">Clonostachys byssicola</name>
    <dbReference type="NCBI Taxonomy" id="160290"/>
    <lineage>
        <taxon>Eukaryota</taxon>
        <taxon>Fungi</taxon>
        <taxon>Dikarya</taxon>
        <taxon>Ascomycota</taxon>
        <taxon>Pezizomycotina</taxon>
        <taxon>Sordariomycetes</taxon>
        <taxon>Hypocreomycetidae</taxon>
        <taxon>Hypocreales</taxon>
        <taxon>Bionectriaceae</taxon>
        <taxon>Clonostachys</taxon>
    </lineage>
</organism>
<dbReference type="InterPro" id="IPR011009">
    <property type="entry name" value="Kinase-like_dom_sf"/>
</dbReference>
<dbReference type="PROSITE" id="PS00108">
    <property type="entry name" value="PROTEIN_KINASE_ST"/>
    <property type="match status" value="1"/>
</dbReference>
<evidence type="ECO:0000313" key="3">
    <source>
        <dbReference type="EMBL" id="CAH0003171.1"/>
    </source>
</evidence>
<dbReference type="SUPFAM" id="SSF56112">
    <property type="entry name" value="Protein kinase-like (PK-like)"/>
    <property type="match status" value="1"/>
</dbReference>
<feature type="compositionally biased region" description="Polar residues" evidence="1">
    <location>
        <begin position="477"/>
        <end position="486"/>
    </location>
</feature>
<dbReference type="PANTHER" id="PTHR24359">
    <property type="entry name" value="SERINE/THREONINE-PROTEIN KINASE SBK1"/>
    <property type="match status" value="1"/>
</dbReference>
<reference evidence="3" key="1">
    <citation type="submission" date="2021-10" db="EMBL/GenBank/DDBJ databases">
        <authorList>
            <person name="Piombo E."/>
        </authorList>
    </citation>
    <scope>NUCLEOTIDE SEQUENCE</scope>
</reference>
<gene>
    <name evidence="3" type="ORF">CBYS24578_00011462</name>
</gene>
<dbReference type="EMBL" id="CABFNO020001563">
    <property type="protein sequence ID" value="CAH0003171.1"/>
    <property type="molecule type" value="Genomic_DNA"/>
</dbReference>
<dbReference type="GO" id="GO:0005524">
    <property type="term" value="F:ATP binding"/>
    <property type="evidence" value="ECO:0007669"/>
    <property type="project" value="InterPro"/>
</dbReference>
<proteinExistence type="predicted"/>
<protein>
    <recommendedName>
        <fullName evidence="2">Protein kinase domain-containing protein</fullName>
    </recommendedName>
</protein>
<accession>A0A9N9YCT1</accession>
<dbReference type="GO" id="GO:0004674">
    <property type="term" value="F:protein serine/threonine kinase activity"/>
    <property type="evidence" value="ECO:0007669"/>
    <property type="project" value="TreeGrafter"/>
</dbReference>